<dbReference type="EMBL" id="CAJHNJ030000003">
    <property type="protein sequence ID" value="CAG9093603.1"/>
    <property type="molecule type" value="Genomic_DNA"/>
</dbReference>
<feature type="region of interest" description="Disordered" evidence="1">
    <location>
        <begin position="2448"/>
        <end position="2467"/>
    </location>
</feature>
<dbReference type="Gene3D" id="3.30.420.10">
    <property type="entry name" value="Ribonuclease H-like superfamily/Ribonuclease H"/>
    <property type="match status" value="1"/>
</dbReference>
<dbReference type="GO" id="GO:0042575">
    <property type="term" value="C:DNA polymerase complex"/>
    <property type="evidence" value="ECO:0007669"/>
    <property type="project" value="UniProtKB-ARBA"/>
</dbReference>
<keyword evidence="5" id="KW-1185">Reference proteome</keyword>
<dbReference type="PROSITE" id="PS50994">
    <property type="entry name" value="INTEGRASE"/>
    <property type="match status" value="1"/>
</dbReference>
<keyword evidence="2" id="KW-0472">Membrane</keyword>
<dbReference type="InterPro" id="IPR022048">
    <property type="entry name" value="Envelope_fusion-like"/>
</dbReference>
<dbReference type="InterPro" id="IPR001584">
    <property type="entry name" value="Integrase_cat-core"/>
</dbReference>
<dbReference type="InterPro" id="IPR043128">
    <property type="entry name" value="Rev_trsase/Diguanyl_cyclase"/>
</dbReference>
<evidence type="ECO:0000313" key="4">
    <source>
        <dbReference type="EMBL" id="CAG9093603.1"/>
    </source>
</evidence>
<dbReference type="PANTHER" id="PTHR47331:SF5">
    <property type="entry name" value="RIBONUCLEASE H"/>
    <property type="match status" value="1"/>
</dbReference>
<dbReference type="SUPFAM" id="SSF53098">
    <property type="entry name" value="Ribonuclease H-like"/>
    <property type="match status" value="1"/>
</dbReference>
<dbReference type="GO" id="GO:0015074">
    <property type="term" value="P:DNA integration"/>
    <property type="evidence" value="ECO:0007669"/>
    <property type="project" value="InterPro"/>
</dbReference>
<evidence type="ECO:0000259" key="3">
    <source>
        <dbReference type="PROSITE" id="PS50994"/>
    </source>
</evidence>
<name>A0A8S4D664_PLUXY</name>
<accession>A0A8S4D664</accession>
<comment type="caution">
    <text evidence="4">The sequence shown here is derived from an EMBL/GenBank/DDBJ whole genome shotgun (WGS) entry which is preliminary data.</text>
</comment>
<proteinExistence type="predicted"/>
<protein>
    <submittedName>
        <fullName evidence="4">(diamondback moth) hypothetical protein</fullName>
    </submittedName>
</protein>
<keyword evidence="2" id="KW-1133">Transmembrane helix</keyword>
<dbReference type="Pfam" id="PF12259">
    <property type="entry name" value="Baculo_F"/>
    <property type="match status" value="1"/>
</dbReference>
<dbReference type="Pfam" id="PF17921">
    <property type="entry name" value="Integrase_H2C2"/>
    <property type="match status" value="1"/>
</dbReference>
<dbReference type="PANTHER" id="PTHR47331">
    <property type="entry name" value="PHD-TYPE DOMAIN-CONTAINING PROTEIN"/>
    <property type="match status" value="1"/>
</dbReference>
<dbReference type="InterPro" id="IPR012337">
    <property type="entry name" value="RNaseH-like_sf"/>
</dbReference>
<dbReference type="CDD" id="cd00303">
    <property type="entry name" value="retropepsin_like"/>
    <property type="match status" value="1"/>
</dbReference>
<dbReference type="InterPro" id="IPR005312">
    <property type="entry name" value="DUF1759"/>
</dbReference>
<dbReference type="Gene3D" id="1.10.340.70">
    <property type="match status" value="1"/>
</dbReference>
<dbReference type="Pfam" id="PF00078">
    <property type="entry name" value="RVT_1"/>
    <property type="match status" value="1"/>
</dbReference>
<reference evidence="4" key="1">
    <citation type="submission" date="2020-11" db="EMBL/GenBank/DDBJ databases">
        <authorList>
            <person name="Whiteford S."/>
        </authorList>
    </citation>
    <scope>NUCLEOTIDE SEQUENCE</scope>
</reference>
<dbReference type="InterPro" id="IPR041588">
    <property type="entry name" value="Integrase_H2C2"/>
</dbReference>
<evidence type="ECO:0000256" key="1">
    <source>
        <dbReference type="SAM" id="MobiDB-lite"/>
    </source>
</evidence>
<gene>
    <name evidence="4" type="ORF">PLXY2_LOCUS1387</name>
</gene>
<dbReference type="InterPro" id="IPR000477">
    <property type="entry name" value="RT_dom"/>
</dbReference>
<dbReference type="Pfam" id="PF03564">
    <property type="entry name" value="DUF1759"/>
    <property type="match status" value="1"/>
</dbReference>
<dbReference type="Pfam" id="PF05380">
    <property type="entry name" value="Peptidase_A17"/>
    <property type="match status" value="1"/>
</dbReference>
<dbReference type="InterPro" id="IPR040676">
    <property type="entry name" value="DUF5641"/>
</dbReference>
<dbReference type="InterPro" id="IPR036397">
    <property type="entry name" value="RNaseH_sf"/>
</dbReference>
<organism evidence="4 5">
    <name type="scientific">Plutella xylostella</name>
    <name type="common">Diamondback moth</name>
    <name type="synonym">Plutella maculipennis</name>
    <dbReference type="NCBI Taxonomy" id="51655"/>
    <lineage>
        <taxon>Eukaryota</taxon>
        <taxon>Metazoa</taxon>
        <taxon>Ecdysozoa</taxon>
        <taxon>Arthropoda</taxon>
        <taxon>Hexapoda</taxon>
        <taxon>Insecta</taxon>
        <taxon>Pterygota</taxon>
        <taxon>Neoptera</taxon>
        <taxon>Endopterygota</taxon>
        <taxon>Lepidoptera</taxon>
        <taxon>Glossata</taxon>
        <taxon>Ditrysia</taxon>
        <taxon>Yponomeutoidea</taxon>
        <taxon>Plutellidae</taxon>
        <taxon>Plutella</taxon>
    </lineage>
</organism>
<sequence length="2521" mass="288096">MSATMETLLANQAELVGVFNQFISNFKKTGAERKTVDYFKKKLNQLEQYWSEFQNNHFQLCQYDRDHSYFTTSQFDKTKQVYENIKATIKNQYEALLSRPISPNPAAREQQVEQAPAAAAAALAGAQQPDKRSPGVRDYASSSKSEDMLRKQAANFKAFLRTVANIDLEEITEKWELESTIKTLQMRWMAIDSLHWEIESELNGENEAYDNTFSKHEATFNQLNKQINKKLWSVSHREYATPRMDVPEFHGSYSEWVSFKDLFTEAIHNNSSISSAQKMQFLKNKVKGEAERLIQHLHISSDNYAVCWDILNHRFNNKNAIFNSHISTLLSFQTMQQQSLGQIKKLHDLSNECLNAIKNLGVDISSWDPLLVYLLSNKLDIQSYNDYIESRNNSRELPVLEDFLKFLEIKFNILESSQRKEGIKKSQATQPQISSSKSQPKYQARYESNKYHSSNNYGHKTLHVSSANSANCPLCNKQHMIFRCNTFLNMPTEARIKTAQKFNLCKNCLYDHKGNTCFSSSRCRNCNGNHNTLLHLQEGKAKSMTSNAIQTEQNNQNTSSLKSNLSIKENNEILLATALVKVKSVDGSDHTLRALVDQGSQISLITERAAQQLGIKRQKCQGIIVGVGDKHNSSKGTIGIKCTSLNSEFSFTTGVYIMNHLINHLPSKSFPKPSWSHINHIKLADPEFYQSREVDLLLGADIYSMIMLDGIIKGEVQSQPIAQQTHLGWILFGTVSKFHCNVVINNLDDIKRFWEMEDITEQSTLSKDDQFCVELYQETTTRQSDGRYVVKLPLVPDFQEKLGTSKPQAIAQFRNLEKKFYQNEKIATAYKEFINEYRFLGHMEPASSSSSAPQCYLPHHCILRDESATSALRVVFNASCRTSTGFSLNDLMHRGPNLQQDLQSLIIKWRQYQYAYTADIEKMYRQILVHPEERHLQKIIWRDSNQQPLQEYQLSTLTYGMKPAGFLAMMTLRQLGKEVNQSESEVARVLEESFYMDDLVHGSHSIESALELQEQLIKLLKSAGFNLRKWASNEKQILEQVQGEATQFSFDFKQAETTKMLGLRWKPESDIFVFQLKVEELSKLTKRALLSDISKLFDPLGWLSPLTTKLKLLFQKVWLTSLDWDDKLPENLIKEWLSFRNDLQSINQIKVPRWLNTKNQDNVELHGFCDSSIKAYACVVYCRVSKDGESTVTMIAGKARLVPVNKNISLPRLELNGAVLLTKLMSKIRSCLSNHFIKTIGWTDSTAVLGWIQGDIGRWTPYVANRVQQIREIMPPENWNYVKSSENSADCASRGQSASQLSENKLWWDGPEWLKSYKSDEPSQQTVFITDLETRQCKQTNVITTDDNIIGTLLSKHSKLVRVIRVIAWLLRFTKTKSVKKEPYITLSEIKHARIIIIKYVQEVEFSEEITRLRKGQKISADSKLLQLTPFLDKDGLLRVGGRLKHANITEDQKHPIIIPHNGKLTDLLIDNAHNLSLHGGPRLTLATLRRHYWIIGGNRAVKKCLRRCVICRRNTPSKQIQIMGELPEERITPSRPFEHTGVDFTGFIDVKSNKGRGVKSSKGYVAVFICMVTKAVHLELVSDLSTSSMIAAMRRLAAKRGAPSHIYSDNGTNFVGSSRVIKQELSELKEVFNEEFFDEINQMEIEWHFIAPSWPNAGGLWESAVKSFKYHFKRVIGNQKLTYEELSTLLAQKEACLNSRPLCQLSEDPDDINFLTPAHFLSGGPNLTLVETERDERTRWCLSQKLFQDIWKRWRDEYLVQLSSRSKWRQSKENVRKDDVVIISDANLPPGKWAMGKVVEVHPGSDGYVRVVTLKTKNGLLKRPINRLSLLPVRNYDEIVNQPPSEKQHQPSEKPAIKRSLKTNAISFISLALSFLFFMTLATVGQCNTNINYNSSNKGIYFDRLSGMQLVMDEWKLVVFYDMNPYWQATKTLNKYNKLLQRSCNSTEGTALCDIILLQLQHGFAEIEYNDRILLNQQGSEPGRQRRGLINGVGYVANSLFGLLDDNFAQLYQKDISEIKYNEKHILSLMKNQTSVVEAEYNFLRRMTESIDKQHKHINQQLLTMNHAINTINSDIQILHNENEFALLSILSSNLLSSLKSVQETLLDMITNIYHGKFNLNLISPSQLKTELNKISGHLSADLSLPISSVQTDLKYIYQLLVVKAAVTKSSVIFEIKVPLVSRDHFDTYRTLPIPKIRGDMMLSVQPISEYIAMNLKRDTYIPITNEELGKCIQNYESVLICKLDKPIYQLNSDQNLCKKDHRTNQCKVEEQKCYSKWMKLNKINTYIFICCTEQCTLKIICENQITMKQVTSGGLISIENGCVIKTEDFTVYSHKERSSDIRITPNVNIPEIAQINHIINISISENYTIQGDESTMDLRNLKESIEKLKSSENVELSYHDIHHYTLSYVLVTMMTSAAVAGVVWRYRRRRRAAAAAAAAAARARRPRLPRPPVAPAAGVSEDPCSSGHKVFVSKFVSESMGNLSENASGFKSNFRLNEKVNRASSPIISKIVFTEDTNL</sequence>
<feature type="domain" description="Integrase catalytic" evidence="3">
    <location>
        <begin position="1533"/>
        <end position="1726"/>
    </location>
</feature>
<dbReference type="Gene3D" id="3.30.70.270">
    <property type="match status" value="1"/>
</dbReference>
<dbReference type="GO" id="GO:0003676">
    <property type="term" value="F:nucleic acid binding"/>
    <property type="evidence" value="ECO:0007669"/>
    <property type="project" value="InterPro"/>
</dbReference>
<dbReference type="GO" id="GO:0071897">
    <property type="term" value="P:DNA biosynthetic process"/>
    <property type="evidence" value="ECO:0007669"/>
    <property type="project" value="UniProtKB-ARBA"/>
</dbReference>
<dbReference type="Gene3D" id="3.10.10.10">
    <property type="entry name" value="HIV Type 1 Reverse Transcriptase, subunit A, domain 1"/>
    <property type="match status" value="1"/>
</dbReference>
<dbReference type="InterPro" id="IPR008042">
    <property type="entry name" value="Retrotrans_Pao"/>
</dbReference>
<keyword evidence="2" id="KW-0812">Transmembrane</keyword>
<feature type="compositionally biased region" description="Low complexity" evidence="1">
    <location>
        <begin position="430"/>
        <end position="441"/>
    </location>
</feature>
<feature type="region of interest" description="Disordered" evidence="1">
    <location>
        <begin position="422"/>
        <end position="441"/>
    </location>
</feature>
<dbReference type="Gene3D" id="2.40.70.10">
    <property type="entry name" value="Acid Proteases"/>
    <property type="match status" value="1"/>
</dbReference>
<dbReference type="InterPro" id="IPR043502">
    <property type="entry name" value="DNA/RNA_pol_sf"/>
</dbReference>
<evidence type="ECO:0000313" key="5">
    <source>
        <dbReference type="Proteomes" id="UP000653454"/>
    </source>
</evidence>
<dbReference type="SUPFAM" id="SSF56672">
    <property type="entry name" value="DNA/RNA polymerases"/>
    <property type="match status" value="1"/>
</dbReference>
<dbReference type="Proteomes" id="UP000653454">
    <property type="component" value="Unassembled WGS sequence"/>
</dbReference>
<evidence type="ECO:0000256" key="2">
    <source>
        <dbReference type="SAM" id="Phobius"/>
    </source>
</evidence>
<feature type="transmembrane region" description="Helical" evidence="2">
    <location>
        <begin position="2408"/>
        <end position="2426"/>
    </location>
</feature>
<dbReference type="Pfam" id="PF18701">
    <property type="entry name" value="DUF5641"/>
    <property type="match status" value="1"/>
</dbReference>
<feature type="region of interest" description="Disordered" evidence="1">
    <location>
        <begin position="124"/>
        <end position="144"/>
    </location>
</feature>
<dbReference type="InterPro" id="IPR021109">
    <property type="entry name" value="Peptidase_aspartic_dom_sf"/>
</dbReference>